<reference evidence="8" key="1">
    <citation type="submission" date="2016-10" db="EMBL/GenBank/DDBJ databases">
        <authorList>
            <person name="Varghese N."/>
            <person name="Submissions S."/>
        </authorList>
    </citation>
    <scope>NUCLEOTIDE SEQUENCE [LARGE SCALE GENOMIC DNA]</scope>
    <source>
        <strain evidence="8">DSM 45460</strain>
    </source>
</reference>
<keyword evidence="6" id="KW-0479">Metal-binding</keyword>
<dbReference type="Gene3D" id="3.40.50.1000">
    <property type="entry name" value="HAD superfamily/HAD-like"/>
    <property type="match status" value="2"/>
</dbReference>
<dbReference type="Gene3D" id="1.10.150.240">
    <property type="entry name" value="Putative phosphatase, domain 2"/>
    <property type="match status" value="1"/>
</dbReference>
<dbReference type="NCBIfam" id="TIGR00685">
    <property type="entry name" value="T6PP"/>
    <property type="match status" value="1"/>
</dbReference>
<dbReference type="EMBL" id="FNFM01000012">
    <property type="protein sequence ID" value="SDK76670.1"/>
    <property type="molecule type" value="Genomic_DNA"/>
</dbReference>
<dbReference type="InterPro" id="IPR003337">
    <property type="entry name" value="Trehalose_PPase"/>
</dbReference>
<comment type="pathway">
    <text evidence="2 6">Glycan biosynthesis; trehalose biosynthesis.</text>
</comment>
<keyword evidence="4 6" id="KW-0378">Hydrolase</keyword>
<dbReference type="NCBIfam" id="TIGR01484">
    <property type="entry name" value="HAD-SF-IIB"/>
    <property type="match status" value="1"/>
</dbReference>
<dbReference type="InterPro" id="IPR036412">
    <property type="entry name" value="HAD-like_sf"/>
</dbReference>
<dbReference type="EC" id="3.1.3.12" evidence="6"/>
<dbReference type="PANTHER" id="PTHR43768">
    <property type="entry name" value="TREHALOSE 6-PHOSPHATE PHOSPHATASE"/>
    <property type="match status" value="1"/>
</dbReference>
<sequence length="508" mass="55092">MDGVLTDTAPLHLAAWRRVFDEYLAARTALPEEDRGSFTEQDYRRHVDGKRRTDGVLALLRSRGIEIPLGHAEDGPERNTAHGLGNRKDAYFRELVEANGVRVHADASRLLESLRACGMRTALVSASRNCEWVLRRAGLYEAFDVVVEGVRADELGLPGKPDPAIFLEAARLLEVAPSRCVLLEDAEVGARAGSTGGFGRVIGVDRTGHAEALLSAGADEVVSDLSEVSLGALGGRRDVRTLPKAASNSARIVEEIGGGPLLVALDFDGTLAPIADTPEEVRLPRRSREVLRKLARSSQVAVISGRDLSDLRARVGLPELWYGGNHGFELSAPFGDVTDRSAGKASIGDLDAIETWLRSELTTPGAVLERKRFALAVHYRDVADEDVAHLTTLVRAAVAGRETVRTTGGRRVTEIVPNVAWDKGTALNWLLERVGVGTGETGFTVLYAGDDRTDEDALRTVHAENTGIFVLSEEHREHLSWAHYVVSGPDELVDVLEHLARSRDAENV</sequence>
<comment type="cofactor">
    <cofactor evidence="6">
        <name>Mg(2+)</name>
        <dbReference type="ChEBI" id="CHEBI:18420"/>
    </cofactor>
</comment>
<comment type="function">
    <text evidence="5 6">Removes the phosphate from trehalose 6-phosphate to produce free trehalose.</text>
</comment>
<dbReference type="PANTHER" id="PTHR43768:SF3">
    <property type="entry name" value="TREHALOSE 6-PHOSPHATE PHOSPHATASE"/>
    <property type="match status" value="1"/>
</dbReference>
<comment type="catalytic activity">
    <reaction evidence="1 6">
        <text>alpha,alpha-trehalose 6-phosphate + H2O = alpha,alpha-trehalose + phosphate</text>
        <dbReference type="Rhea" id="RHEA:23420"/>
        <dbReference type="ChEBI" id="CHEBI:15377"/>
        <dbReference type="ChEBI" id="CHEBI:16551"/>
        <dbReference type="ChEBI" id="CHEBI:43474"/>
        <dbReference type="ChEBI" id="CHEBI:58429"/>
        <dbReference type="EC" id="3.1.3.12"/>
    </reaction>
</comment>
<evidence type="ECO:0000256" key="5">
    <source>
        <dbReference type="ARBA" id="ARBA00024179"/>
    </source>
</evidence>
<dbReference type="AlphaFoldDB" id="A0A1G9EKI5"/>
<dbReference type="InterPro" id="IPR023214">
    <property type="entry name" value="HAD_sf"/>
</dbReference>
<gene>
    <name evidence="7" type="ORF">SAMN04487820_112111</name>
</gene>
<dbReference type="Pfam" id="PF00702">
    <property type="entry name" value="Hydrolase"/>
    <property type="match status" value="1"/>
</dbReference>
<dbReference type="Proteomes" id="UP000199213">
    <property type="component" value="Unassembled WGS sequence"/>
</dbReference>
<evidence type="ECO:0000256" key="4">
    <source>
        <dbReference type="ARBA" id="ARBA00022801"/>
    </source>
</evidence>
<dbReference type="InterPro" id="IPR044651">
    <property type="entry name" value="OTSB-like"/>
</dbReference>
<dbReference type="Gene3D" id="3.30.70.1020">
    <property type="entry name" value="Trehalose-6-phosphate phosphatase related protein, domain 2"/>
    <property type="match status" value="1"/>
</dbReference>
<evidence type="ECO:0000256" key="3">
    <source>
        <dbReference type="ARBA" id="ARBA00008770"/>
    </source>
</evidence>
<dbReference type="InterPro" id="IPR006439">
    <property type="entry name" value="HAD-SF_hydro_IA"/>
</dbReference>
<dbReference type="GO" id="GO:0005992">
    <property type="term" value="P:trehalose biosynthetic process"/>
    <property type="evidence" value="ECO:0007669"/>
    <property type="project" value="UniProtKB-UniPathway"/>
</dbReference>
<comment type="similarity">
    <text evidence="3 6">Belongs to the trehalose phosphatase family.</text>
</comment>
<dbReference type="NCBIfam" id="TIGR01509">
    <property type="entry name" value="HAD-SF-IA-v3"/>
    <property type="match status" value="1"/>
</dbReference>
<name>A0A1G9EKI5_ACTMZ</name>
<organism evidence="7 8">
    <name type="scientific">Actinopolyspora mzabensis</name>
    <dbReference type="NCBI Taxonomy" id="995066"/>
    <lineage>
        <taxon>Bacteria</taxon>
        <taxon>Bacillati</taxon>
        <taxon>Actinomycetota</taxon>
        <taxon>Actinomycetes</taxon>
        <taxon>Actinopolysporales</taxon>
        <taxon>Actinopolysporaceae</taxon>
        <taxon>Actinopolyspora</taxon>
    </lineage>
</organism>
<keyword evidence="8" id="KW-1185">Reference proteome</keyword>
<dbReference type="Pfam" id="PF02358">
    <property type="entry name" value="Trehalose_PPase"/>
    <property type="match status" value="1"/>
</dbReference>
<keyword evidence="6" id="KW-0460">Magnesium</keyword>
<dbReference type="InterPro" id="IPR023198">
    <property type="entry name" value="PGP-like_dom2"/>
</dbReference>
<dbReference type="SUPFAM" id="SSF56784">
    <property type="entry name" value="HAD-like"/>
    <property type="match status" value="2"/>
</dbReference>
<dbReference type="GO" id="GO:0004805">
    <property type="term" value="F:trehalose-phosphatase activity"/>
    <property type="evidence" value="ECO:0007669"/>
    <property type="project" value="UniProtKB-EC"/>
</dbReference>
<protein>
    <recommendedName>
        <fullName evidence="6">Trehalose 6-phosphate phosphatase</fullName>
        <ecNumber evidence="6">3.1.3.12</ecNumber>
    </recommendedName>
</protein>
<evidence type="ECO:0000256" key="6">
    <source>
        <dbReference type="RuleBase" id="RU361117"/>
    </source>
</evidence>
<accession>A0A1G9EKI5</accession>
<dbReference type="UniPathway" id="UPA00299"/>
<evidence type="ECO:0000256" key="2">
    <source>
        <dbReference type="ARBA" id="ARBA00005199"/>
    </source>
</evidence>
<evidence type="ECO:0000313" key="8">
    <source>
        <dbReference type="Proteomes" id="UP000199213"/>
    </source>
</evidence>
<evidence type="ECO:0000313" key="7">
    <source>
        <dbReference type="EMBL" id="SDK76670.1"/>
    </source>
</evidence>
<proteinExistence type="inferred from homology"/>
<dbReference type="GO" id="GO:0046872">
    <property type="term" value="F:metal ion binding"/>
    <property type="evidence" value="ECO:0007669"/>
    <property type="project" value="UniProtKB-KW"/>
</dbReference>
<evidence type="ECO:0000256" key="1">
    <source>
        <dbReference type="ARBA" id="ARBA00000500"/>
    </source>
</evidence>
<dbReference type="InterPro" id="IPR006379">
    <property type="entry name" value="HAD-SF_hydro_IIB"/>
</dbReference>